<feature type="compositionally biased region" description="Acidic residues" evidence="2">
    <location>
        <begin position="11"/>
        <end position="20"/>
    </location>
</feature>
<organism evidence="6">
    <name type="scientific">Gongylonema pulchrum</name>
    <dbReference type="NCBI Taxonomy" id="637853"/>
    <lineage>
        <taxon>Eukaryota</taxon>
        <taxon>Metazoa</taxon>
        <taxon>Ecdysozoa</taxon>
        <taxon>Nematoda</taxon>
        <taxon>Chromadorea</taxon>
        <taxon>Rhabditida</taxon>
        <taxon>Spirurina</taxon>
        <taxon>Spiruromorpha</taxon>
        <taxon>Spiruroidea</taxon>
        <taxon>Gongylonematidae</taxon>
        <taxon>Gongylonema</taxon>
    </lineage>
</organism>
<evidence type="ECO:0000313" key="5">
    <source>
        <dbReference type="Proteomes" id="UP000271098"/>
    </source>
</evidence>
<sequence>MFSESQTESEAMAEEVLTFEEGPELAAEEEELQRTPTPIMAPKFITKIKDTRAARGHQAIFECVVPDTKGVCCKWLKDGREIELIARIRVQTRTIEGFVTSELIIDDVIPEDAGKYTVVVENVAGKDSCEATLTVIG</sequence>
<dbReference type="SMART" id="SM00409">
    <property type="entry name" value="IG"/>
    <property type="match status" value="1"/>
</dbReference>
<keyword evidence="5" id="KW-1185">Reference proteome</keyword>
<name>A0A183D189_9BILA</name>
<gene>
    <name evidence="4" type="ORF">GPUH_LOCUS2480</name>
</gene>
<proteinExistence type="predicted"/>
<dbReference type="WBParaSite" id="GPUH_0000248501-mRNA-1">
    <property type="protein sequence ID" value="GPUH_0000248501-mRNA-1"/>
    <property type="gene ID" value="GPUH_0000248501"/>
</dbReference>
<feature type="domain" description="Ig-like" evidence="3">
    <location>
        <begin position="42"/>
        <end position="134"/>
    </location>
</feature>
<evidence type="ECO:0000313" key="6">
    <source>
        <dbReference type="WBParaSite" id="GPUH_0000248501-mRNA-1"/>
    </source>
</evidence>
<evidence type="ECO:0000313" key="4">
    <source>
        <dbReference type="EMBL" id="VDK34481.1"/>
    </source>
</evidence>
<reference evidence="4 5" key="2">
    <citation type="submission" date="2018-11" db="EMBL/GenBank/DDBJ databases">
        <authorList>
            <consortium name="Pathogen Informatics"/>
        </authorList>
    </citation>
    <scope>NUCLEOTIDE SEQUENCE [LARGE SCALE GENOMIC DNA]</scope>
</reference>
<dbReference type="Proteomes" id="UP000271098">
    <property type="component" value="Unassembled WGS sequence"/>
</dbReference>
<dbReference type="FunFam" id="2.60.40.10:FF:000107">
    <property type="entry name" value="Myosin, light chain kinase a"/>
    <property type="match status" value="1"/>
</dbReference>
<dbReference type="SUPFAM" id="SSF48726">
    <property type="entry name" value="Immunoglobulin"/>
    <property type="match status" value="1"/>
</dbReference>
<dbReference type="InterPro" id="IPR036179">
    <property type="entry name" value="Ig-like_dom_sf"/>
</dbReference>
<dbReference type="PROSITE" id="PS50835">
    <property type="entry name" value="IG_LIKE"/>
    <property type="match status" value="1"/>
</dbReference>
<dbReference type="InterPro" id="IPR013783">
    <property type="entry name" value="Ig-like_fold"/>
</dbReference>
<dbReference type="OrthoDB" id="5969272at2759"/>
<dbReference type="InterPro" id="IPR007110">
    <property type="entry name" value="Ig-like_dom"/>
</dbReference>
<dbReference type="PANTHER" id="PTHR47633">
    <property type="entry name" value="IMMUNOGLOBULIN"/>
    <property type="match status" value="1"/>
</dbReference>
<dbReference type="Pfam" id="PF07679">
    <property type="entry name" value="I-set"/>
    <property type="match status" value="1"/>
</dbReference>
<dbReference type="InterPro" id="IPR003599">
    <property type="entry name" value="Ig_sub"/>
</dbReference>
<evidence type="ECO:0000256" key="1">
    <source>
        <dbReference type="ARBA" id="ARBA00023319"/>
    </source>
</evidence>
<accession>A0A183D189</accession>
<dbReference type="Gene3D" id="2.60.40.10">
    <property type="entry name" value="Immunoglobulins"/>
    <property type="match status" value="1"/>
</dbReference>
<evidence type="ECO:0000259" key="3">
    <source>
        <dbReference type="PROSITE" id="PS50835"/>
    </source>
</evidence>
<dbReference type="EMBL" id="UYRT01003756">
    <property type="protein sequence ID" value="VDK34481.1"/>
    <property type="molecule type" value="Genomic_DNA"/>
</dbReference>
<reference evidence="6" key="1">
    <citation type="submission" date="2016-06" db="UniProtKB">
        <authorList>
            <consortium name="WormBaseParasite"/>
        </authorList>
    </citation>
    <scope>IDENTIFICATION</scope>
</reference>
<protein>
    <submittedName>
        <fullName evidence="6">Ig-like domain-containing protein</fullName>
    </submittedName>
</protein>
<dbReference type="InterPro" id="IPR013098">
    <property type="entry name" value="Ig_I-set"/>
</dbReference>
<evidence type="ECO:0000256" key="2">
    <source>
        <dbReference type="SAM" id="MobiDB-lite"/>
    </source>
</evidence>
<keyword evidence="1" id="KW-0393">Immunoglobulin domain</keyword>
<dbReference type="AlphaFoldDB" id="A0A183D189"/>
<feature type="region of interest" description="Disordered" evidence="2">
    <location>
        <begin position="1"/>
        <end position="20"/>
    </location>
</feature>